<organism evidence="1 2">
    <name type="scientific">Paenibacillus woosongensis</name>
    <dbReference type="NCBI Taxonomy" id="307580"/>
    <lineage>
        <taxon>Bacteria</taxon>
        <taxon>Bacillati</taxon>
        <taxon>Bacillota</taxon>
        <taxon>Bacilli</taxon>
        <taxon>Bacillales</taxon>
        <taxon>Paenibacillaceae</taxon>
        <taxon>Paenibacillus</taxon>
    </lineage>
</organism>
<name>A0AA95L247_9BACL</name>
<dbReference type="KEGG" id="pwn:QNH46_23725"/>
<proteinExistence type="predicted"/>
<evidence type="ECO:0000313" key="2">
    <source>
        <dbReference type="Proteomes" id="UP001177943"/>
    </source>
</evidence>
<dbReference type="EMBL" id="CP126084">
    <property type="protein sequence ID" value="WHX49017.1"/>
    <property type="molecule type" value="Genomic_DNA"/>
</dbReference>
<dbReference type="AlphaFoldDB" id="A0AA95L247"/>
<dbReference type="RefSeq" id="WP_283926309.1">
    <property type="nucleotide sequence ID" value="NZ_CP126084.1"/>
</dbReference>
<dbReference type="Proteomes" id="UP001177943">
    <property type="component" value="Chromosome"/>
</dbReference>
<protein>
    <submittedName>
        <fullName evidence="1">Uncharacterized protein</fullName>
    </submittedName>
</protein>
<sequence length="52" mass="5845">MSNHQVKKPLAVKGDGAPDDYVRQLINSLLGWLKETLISIFHIIETPGTRRS</sequence>
<evidence type="ECO:0000313" key="1">
    <source>
        <dbReference type="EMBL" id="WHX49017.1"/>
    </source>
</evidence>
<accession>A0AA95L247</accession>
<reference evidence="1" key="1">
    <citation type="submission" date="2023-05" db="EMBL/GenBank/DDBJ databases">
        <title>Comparative genomics of Bacillaceae isolates and their secondary metabolite potential.</title>
        <authorList>
            <person name="Song L."/>
            <person name="Nielsen L.J."/>
            <person name="Mohite O."/>
            <person name="Xu X."/>
            <person name="Weber T."/>
            <person name="Kovacs A.T."/>
        </authorList>
    </citation>
    <scope>NUCLEOTIDE SEQUENCE</scope>
    <source>
        <strain evidence="1">B2_4</strain>
    </source>
</reference>
<gene>
    <name evidence="1" type="ORF">QNH46_23725</name>
</gene>